<dbReference type="AlphaFoldDB" id="A0A915ZEI2"/>
<accession>A0A915ZEI2</accession>
<evidence type="ECO:0000313" key="1">
    <source>
        <dbReference type="EMBL" id="CAB5371627.1"/>
    </source>
</evidence>
<sequence length="113" mass="13522">MPEYVELMKRCWDNNPEKRPTVDEVEDIFGKWDTTYPMEEEEEKRIPVPENEPEIAYHLKSCYTSRKFNYSAKLNEMLSQDELSNKIVIIDDKNDDRISKELDEQDELDDCII</sequence>
<evidence type="ECO:0008006" key="3">
    <source>
        <dbReference type="Google" id="ProtNLM"/>
    </source>
</evidence>
<dbReference type="OrthoDB" id="2404018at2759"/>
<evidence type="ECO:0000313" key="2">
    <source>
        <dbReference type="Proteomes" id="UP000684084"/>
    </source>
</evidence>
<dbReference type="EMBL" id="CAGKOT010000029">
    <property type="protein sequence ID" value="CAB5371627.1"/>
    <property type="molecule type" value="Genomic_DNA"/>
</dbReference>
<comment type="caution">
    <text evidence="1">The sequence shown here is derived from an EMBL/GenBank/DDBJ whole genome shotgun (WGS) entry which is preliminary data.</text>
</comment>
<name>A0A915ZEI2_9GLOM</name>
<proteinExistence type="predicted"/>
<gene>
    <name evidence="1" type="ORF">CHRIB12_LOCUS13206</name>
</gene>
<reference evidence="1" key="1">
    <citation type="submission" date="2020-05" db="EMBL/GenBank/DDBJ databases">
        <authorList>
            <person name="Rincon C."/>
            <person name="Sanders R I."/>
            <person name="Robbins C."/>
            <person name="Chaturvedi A."/>
        </authorList>
    </citation>
    <scope>NUCLEOTIDE SEQUENCE</scope>
    <source>
        <strain evidence="1">CHB12</strain>
    </source>
</reference>
<dbReference type="Proteomes" id="UP000684084">
    <property type="component" value="Unassembled WGS sequence"/>
</dbReference>
<protein>
    <recommendedName>
        <fullName evidence="3">Serine-threonine/tyrosine-protein kinase catalytic domain-containing protein</fullName>
    </recommendedName>
</protein>
<dbReference type="VEuPathDB" id="FungiDB:RhiirFUN_023384"/>
<organism evidence="1 2">
    <name type="scientific">Rhizophagus irregularis</name>
    <dbReference type="NCBI Taxonomy" id="588596"/>
    <lineage>
        <taxon>Eukaryota</taxon>
        <taxon>Fungi</taxon>
        <taxon>Fungi incertae sedis</taxon>
        <taxon>Mucoromycota</taxon>
        <taxon>Glomeromycotina</taxon>
        <taxon>Glomeromycetes</taxon>
        <taxon>Glomerales</taxon>
        <taxon>Glomeraceae</taxon>
        <taxon>Rhizophagus</taxon>
    </lineage>
</organism>